<accession>A0A412ILS1</accession>
<feature type="repeat" description="ANK" evidence="3">
    <location>
        <begin position="109"/>
        <end position="141"/>
    </location>
</feature>
<protein>
    <submittedName>
        <fullName evidence="4">Ankyrin repeat domain-containing protein</fullName>
    </submittedName>
</protein>
<dbReference type="SMART" id="SM00248">
    <property type="entry name" value="ANK"/>
    <property type="match status" value="3"/>
</dbReference>
<dbReference type="OrthoDB" id="9812708at2"/>
<dbReference type="InterPro" id="IPR036770">
    <property type="entry name" value="Ankyrin_rpt-contain_sf"/>
</dbReference>
<gene>
    <name evidence="4" type="ORF">DWX94_11545</name>
</gene>
<keyword evidence="2 3" id="KW-0040">ANK repeat</keyword>
<evidence type="ECO:0000256" key="2">
    <source>
        <dbReference type="ARBA" id="ARBA00023043"/>
    </source>
</evidence>
<dbReference type="PROSITE" id="PS50297">
    <property type="entry name" value="ANK_REP_REGION"/>
    <property type="match status" value="1"/>
</dbReference>
<dbReference type="SUPFAM" id="SSF48403">
    <property type="entry name" value="Ankyrin repeat"/>
    <property type="match status" value="1"/>
</dbReference>
<evidence type="ECO:0000313" key="5">
    <source>
        <dbReference type="Proteomes" id="UP000283295"/>
    </source>
</evidence>
<name>A0A412ILS1_9FIRM</name>
<evidence type="ECO:0000313" key="4">
    <source>
        <dbReference type="EMBL" id="RGS38667.1"/>
    </source>
</evidence>
<evidence type="ECO:0000256" key="1">
    <source>
        <dbReference type="ARBA" id="ARBA00022737"/>
    </source>
</evidence>
<dbReference type="Gene3D" id="1.25.40.20">
    <property type="entry name" value="Ankyrin repeat-containing domain"/>
    <property type="match status" value="1"/>
</dbReference>
<reference evidence="4 5" key="1">
    <citation type="submission" date="2018-08" db="EMBL/GenBank/DDBJ databases">
        <title>A genome reference for cultivated species of the human gut microbiota.</title>
        <authorList>
            <person name="Zou Y."/>
            <person name="Xue W."/>
            <person name="Luo G."/>
        </authorList>
    </citation>
    <scope>NUCLEOTIDE SEQUENCE [LARGE SCALE GENOMIC DNA]</scope>
    <source>
        <strain evidence="4 5">AF22-21</strain>
    </source>
</reference>
<comment type="caution">
    <text evidence="4">The sequence shown here is derived from an EMBL/GenBank/DDBJ whole genome shotgun (WGS) entry which is preliminary data.</text>
</comment>
<dbReference type="InterPro" id="IPR002110">
    <property type="entry name" value="Ankyrin_rpt"/>
</dbReference>
<dbReference type="PROSITE" id="PS50088">
    <property type="entry name" value="ANK_REPEAT"/>
    <property type="match status" value="1"/>
</dbReference>
<dbReference type="PANTHER" id="PTHR24171">
    <property type="entry name" value="ANKYRIN REPEAT DOMAIN-CONTAINING PROTEIN 39-RELATED"/>
    <property type="match status" value="1"/>
</dbReference>
<dbReference type="AlphaFoldDB" id="A0A412ILS1"/>
<evidence type="ECO:0000256" key="3">
    <source>
        <dbReference type="PROSITE-ProRule" id="PRU00023"/>
    </source>
</evidence>
<keyword evidence="1" id="KW-0677">Repeat</keyword>
<proteinExistence type="predicted"/>
<sequence>MGGTHMAKRKTLPKDFEQLVQTASDEDIKKVLGKCDINAYGGYNKGNALEFPLSEEMMRWLIEQGIDINYVDQYGYTPLLYHAGRMLSEKQAIALVKLGADITATQGLDRETVMHVAVKTGNLELVKCLIQAGADAEVTSRSGETPLERAFHWARTFDLIKLAPVAEYLIGIGVPVTDKIRTYMRSAAEDIEFRRKDMSPDIMPELDRAMESLYGLLGVASVPRRVEYDGTSPIVIHEKRWQKQHGELWNLLVPGSGHAGTVQGEVIRISGKLAYEILDNACCNWDSDFKSMANALYRYICMGTPLDAYEQREFAGLINGIKDADETDINRLTELSVKWVTLNLNPMAVGELDYKR</sequence>
<dbReference type="Proteomes" id="UP000283295">
    <property type="component" value="Unassembled WGS sequence"/>
</dbReference>
<organism evidence="4 5">
    <name type="scientific">Coprococcus eutactus</name>
    <dbReference type="NCBI Taxonomy" id="33043"/>
    <lineage>
        <taxon>Bacteria</taxon>
        <taxon>Bacillati</taxon>
        <taxon>Bacillota</taxon>
        <taxon>Clostridia</taxon>
        <taxon>Lachnospirales</taxon>
        <taxon>Lachnospiraceae</taxon>
        <taxon>Coprococcus</taxon>
    </lineage>
</organism>
<dbReference type="EMBL" id="QRVK01000037">
    <property type="protein sequence ID" value="RGS38667.1"/>
    <property type="molecule type" value="Genomic_DNA"/>
</dbReference>
<dbReference type="Pfam" id="PF13857">
    <property type="entry name" value="Ank_5"/>
    <property type="match status" value="1"/>
</dbReference>